<gene>
    <name evidence="1" type="ORF">V6256_03460</name>
</gene>
<comment type="caution">
    <text evidence="1">The sequence shown here is derived from an EMBL/GenBank/DDBJ whole genome shotgun (WGS) entry which is preliminary data.</text>
</comment>
<organism evidence="1 2">
    <name type="scientific">Psychromonas aquatilis</name>
    <dbReference type="NCBI Taxonomy" id="2005072"/>
    <lineage>
        <taxon>Bacteria</taxon>
        <taxon>Pseudomonadati</taxon>
        <taxon>Pseudomonadota</taxon>
        <taxon>Gammaproteobacteria</taxon>
        <taxon>Alteromonadales</taxon>
        <taxon>Psychromonadaceae</taxon>
        <taxon>Psychromonas</taxon>
    </lineage>
</organism>
<evidence type="ECO:0000313" key="2">
    <source>
        <dbReference type="Proteomes" id="UP001369082"/>
    </source>
</evidence>
<proteinExistence type="predicted"/>
<dbReference type="EMBL" id="JBAKAZ010000008">
    <property type="protein sequence ID" value="MEL0628656.1"/>
    <property type="molecule type" value="Genomic_DNA"/>
</dbReference>
<protein>
    <submittedName>
        <fullName evidence="1">Uncharacterized protein</fullName>
    </submittedName>
</protein>
<dbReference type="RefSeq" id="WP_341596666.1">
    <property type="nucleotide sequence ID" value="NZ_JBAKAZ010000008.1"/>
</dbReference>
<sequence length="65" mass="7336">MTIQIEIDKDKLTYLFELGVLCAADFRCLTAESKQEVSKLCLTSCSKQLRAIPCSIPISLYKRAH</sequence>
<accession>A0ABU9GMY9</accession>
<evidence type="ECO:0000313" key="1">
    <source>
        <dbReference type="EMBL" id="MEL0628656.1"/>
    </source>
</evidence>
<dbReference type="Proteomes" id="UP001369082">
    <property type="component" value="Unassembled WGS sequence"/>
</dbReference>
<keyword evidence="2" id="KW-1185">Reference proteome</keyword>
<name>A0ABU9GMY9_9GAMM</name>
<reference evidence="1 2" key="1">
    <citation type="submission" date="2024-02" db="EMBL/GenBank/DDBJ databases">
        <title>Bacteria isolated from the canopy kelp, Nereocystis luetkeana.</title>
        <authorList>
            <person name="Pfister C.A."/>
            <person name="Younker I.T."/>
            <person name="Light S.H."/>
        </authorList>
    </citation>
    <scope>NUCLEOTIDE SEQUENCE [LARGE SCALE GENOMIC DNA]</scope>
    <source>
        <strain evidence="1 2">TI.1.05</strain>
    </source>
</reference>